<dbReference type="InterPro" id="IPR007197">
    <property type="entry name" value="rSAM"/>
</dbReference>
<dbReference type="SUPFAM" id="SSF102114">
    <property type="entry name" value="Radical SAM enzymes"/>
    <property type="match status" value="1"/>
</dbReference>
<evidence type="ECO:0000256" key="6">
    <source>
        <dbReference type="ARBA" id="ARBA00023004"/>
    </source>
</evidence>
<dbReference type="InterPro" id="IPR000385">
    <property type="entry name" value="MoaA_NifB_PqqE_Fe-S-bd_CS"/>
</dbReference>
<comment type="cofactor">
    <cofactor evidence="1">
        <name>[4Fe-4S] cluster</name>
        <dbReference type="ChEBI" id="CHEBI:49883"/>
    </cofactor>
</comment>
<dbReference type="AlphaFoldDB" id="N2B4K5"/>
<dbReference type="InterPro" id="IPR050377">
    <property type="entry name" value="Radical_SAM_PqqE_MftC-like"/>
</dbReference>
<dbReference type="InterPro" id="IPR013785">
    <property type="entry name" value="Aldolase_TIM"/>
</dbReference>
<evidence type="ECO:0000256" key="4">
    <source>
        <dbReference type="ARBA" id="ARBA00022723"/>
    </source>
</evidence>
<evidence type="ECO:0000259" key="8">
    <source>
        <dbReference type="PROSITE" id="PS51918"/>
    </source>
</evidence>
<dbReference type="SFLD" id="SFLDS00029">
    <property type="entry name" value="Radical_SAM"/>
    <property type="match status" value="1"/>
</dbReference>
<feature type="domain" description="Radical SAM core" evidence="8">
    <location>
        <begin position="2"/>
        <end position="218"/>
    </location>
</feature>
<dbReference type="OrthoDB" id="7021155at2"/>
<dbReference type="PROSITE" id="PS01305">
    <property type="entry name" value="MOAA_NIFB_PQQE"/>
    <property type="match status" value="1"/>
</dbReference>
<sequence length="351" mass="40724">MVDENTINQCSVVLTRNCNLRCNFCYVKDAGYYENEMVSFENLKKIVDFCCDAKVKYVFFTGGEPLLYPYLNDILVYIKEKEHPITTAIATNGILLEDFQFSKRLMDSGLDYIDVSMKGRNSQEWMNTTGSDGYIKQQKAIKNLSLLQMEFTCSMVVTLKNVYSLCDSIKTALENGAKQFSFTFVIDNDKNIDTNVPYIKNHNPFKLIESFISQMGKLNNITNEWWIEYSFPLCVYTEKQLHLLKGKLATPCQIHKKNAVTFDTQLNLLPCDMYFDRKIGKLGEDFVSINEFLELRKNNPYKNTIEDISRLPSEKCVNCQYFDKCYGGCPVLWNNYSFDELSAYKERLINQ</sequence>
<dbReference type="eggNOG" id="COG0641">
    <property type="taxonomic scope" value="Bacteria"/>
</dbReference>
<dbReference type="PATRIC" id="fig|1235802.3.peg.994"/>
<dbReference type="PANTHER" id="PTHR11228">
    <property type="entry name" value="RADICAL SAM DOMAIN PROTEIN"/>
    <property type="match status" value="1"/>
</dbReference>
<dbReference type="HOGENOM" id="CLU_951576_0_0_9"/>
<evidence type="ECO:0000256" key="1">
    <source>
        <dbReference type="ARBA" id="ARBA00001966"/>
    </source>
</evidence>
<keyword evidence="4" id="KW-0479">Metal-binding</keyword>
<dbReference type="GO" id="GO:0016491">
    <property type="term" value="F:oxidoreductase activity"/>
    <property type="evidence" value="ECO:0007669"/>
    <property type="project" value="UniProtKB-KW"/>
</dbReference>
<dbReference type="Gene3D" id="3.20.20.70">
    <property type="entry name" value="Aldolase class I"/>
    <property type="match status" value="1"/>
</dbReference>
<name>N2B4K5_9FIRM</name>
<reference evidence="9 10" key="1">
    <citation type="journal article" date="2014" name="Genome Announc.">
        <title>Draft genome sequences of the altered schaedler flora, a defined bacterial community from gnotobiotic mice.</title>
        <authorList>
            <person name="Wannemuehler M.J."/>
            <person name="Overstreet A.M."/>
            <person name="Ward D.V."/>
            <person name="Phillips G.J."/>
        </authorList>
    </citation>
    <scope>NUCLEOTIDE SEQUENCE [LARGE SCALE GENOMIC DNA]</scope>
    <source>
        <strain evidence="9 10">ASF492</strain>
    </source>
</reference>
<keyword evidence="5" id="KW-0560">Oxidoreductase</keyword>
<dbReference type="NCBIfam" id="TIGR04085">
    <property type="entry name" value="rSAM_more_4Fe4S"/>
    <property type="match status" value="1"/>
</dbReference>
<dbReference type="EMBL" id="AQFT01000023">
    <property type="protein sequence ID" value="EMZ36557.1"/>
    <property type="molecule type" value="Genomic_DNA"/>
</dbReference>
<evidence type="ECO:0000256" key="2">
    <source>
        <dbReference type="ARBA" id="ARBA00022485"/>
    </source>
</evidence>
<dbReference type="GO" id="GO:0051539">
    <property type="term" value="F:4 iron, 4 sulfur cluster binding"/>
    <property type="evidence" value="ECO:0007669"/>
    <property type="project" value="UniProtKB-KW"/>
</dbReference>
<dbReference type="Pfam" id="PF04055">
    <property type="entry name" value="Radical_SAM"/>
    <property type="match status" value="1"/>
</dbReference>
<evidence type="ECO:0000256" key="7">
    <source>
        <dbReference type="ARBA" id="ARBA00023014"/>
    </source>
</evidence>
<keyword evidence="7" id="KW-0411">Iron-sulfur</keyword>
<dbReference type="Proteomes" id="UP000012589">
    <property type="component" value="Unassembled WGS sequence"/>
</dbReference>
<evidence type="ECO:0000256" key="5">
    <source>
        <dbReference type="ARBA" id="ARBA00023002"/>
    </source>
</evidence>
<dbReference type="STRING" id="1235802.C823_00925"/>
<keyword evidence="10" id="KW-1185">Reference proteome</keyword>
<dbReference type="GO" id="GO:0046872">
    <property type="term" value="F:metal ion binding"/>
    <property type="evidence" value="ECO:0007669"/>
    <property type="project" value="UniProtKB-KW"/>
</dbReference>
<dbReference type="SFLD" id="SFLDG01067">
    <property type="entry name" value="SPASM/twitch_domain_containing"/>
    <property type="match status" value="1"/>
</dbReference>
<evidence type="ECO:0000313" key="9">
    <source>
        <dbReference type="EMBL" id="EMZ36557.1"/>
    </source>
</evidence>
<gene>
    <name evidence="9" type="ORF">C823_00925</name>
</gene>
<proteinExistence type="predicted"/>
<dbReference type="CDD" id="cd01335">
    <property type="entry name" value="Radical_SAM"/>
    <property type="match status" value="1"/>
</dbReference>
<protein>
    <submittedName>
        <fullName evidence="9">Radical SAM additional 4Fe4S-binding SPASM domain-containing protein</fullName>
    </submittedName>
</protein>
<evidence type="ECO:0000256" key="3">
    <source>
        <dbReference type="ARBA" id="ARBA00022691"/>
    </source>
</evidence>
<comment type="caution">
    <text evidence="9">The sequence shown here is derived from an EMBL/GenBank/DDBJ whole genome shotgun (WGS) entry which is preliminary data.</text>
</comment>
<dbReference type="InterPro" id="IPR023885">
    <property type="entry name" value="4Fe4S-binding_SPASM_dom"/>
</dbReference>
<keyword evidence="6" id="KW-0408">Iron</keyword>
<organism evidence="9 10">
    <name type="scientific">Eubacterium plexicaudatum ASF492</name>
    <dbReference type="NCBI Taxonomy" id="1235802"/>
    <lineage>
        <taxon>Bacteria</taxon>
        <taxon>Bacillati</taxon>
        <taxon>Bacillota</taxon>
        <taxon>Clostridia</taxon>
        <taxon>Eubacteriales</taxon>
        <taxon>Eubacteriaceae</taxon>
        <taxon>Eubacterium</taxon>
    </lineage>
</organism>
<keyword evidence="2" id="KW-0004">4Fe-4S</keyword>
<accession>N2B4K5</accession>
<dbReference type="InterPro" id="IPR058240">
    <property type="entry name" value="rSAM_sf"/>
</dbReference>
<keyword evidence="3" id="KW-0949">S-adenosyl-L-methionine</keyword>
<dbReference type="PROSITE" id="PS51918">
    <property type="entry name" value="RADICAL_SAM"/>
    <property type="match status" value="1"/>
</dbReference>
<dbReference type="PANTHER" id="PTHR11228:SF7">
    <property type="entry name" value="PQQA PEPTIDE CYCLASE"/>
    <property type="match status" value="1"/>
</dbReference>
<evidence type="ECO:0000313" key="10">
    <source>
        <dbReference type="Proteomes" id="UP000012589"/>
    </source>
</evidence>